<dbReference type="GO" id="GO:0006576">
    <property type="term" value="P:biogenic amine metabolic process"/>
    <property type="evidence" value="ECO:0007669"/>
    <property type="project" value="InterPro"/>
</dbReference>
<keyword evidence="3" id="KW-1185">Reference proteome</keyword>
<accession>A0A1W5ZSP3</accession>
<dbReference type="CDD" id="cd00882">
    <property type="entry name" value="Ras_like_GTPase"/>
    <property type="match status" value="1"/>
</dbReference>
<dbReference type="EMBL" id="CP020772">
    <property type="protein sequence ID" value="ARI76312.1"/>
    <property type="molecule type" value="Genomic_DNA"/>
</dbReference>
<dbReference type="AlphaFoldDB" id="A0A1W5ZSP3"/>
<dbReference type="PANTHER" id="PTHR40453">
    <property type="entry name" value="PROTEIN YOEF"/>
    <property type="match status" value="1"/>
</dbReference>
<sequence>MSKRNRAMMIGSIGAGKSTLTHALLGHEAKAMKTQSLNYEDWIVDTPGEYTENPMYYKNIMATSLEVTHVLFIQDATKKKMIFPPGFSTGLNKLPIGVVTKADDDQADLSRAVKQLRKVIPKGPIVITSAVDRKGLDSIKELVTCNSLQEMRDYVEEEGNEEVIFNETLYK</sequence>
<evidence type="ECO:0000313" key="3">
    <source>
        <dbReference type="Proteomes" id="UP000192527"/>
    </source>
</evidence>
<dbReference type="InterPro" id="IPR027417">
    <property type="entry name" value="P-loop_NTPase"/>
</dbReference>
<comment type="similarity">
    <text evidence="1">Belongs to the EutP/PduV family.</text>
</comment>
<dbReference type="InterPro" id="IPR012381">
    <property type="entry name" value="EutP_PduV"/>
</dbReference>
<reference evidence="2 3" key="1">
    <citation type="submission" date="2017-04" db="EMBL/GenBank/DDBJ databases">
        <title>The whole genome sequencing and assembly of Halobacillus mangrovi strain.</title>
        <authorList>
            <person name="Lee S.-J."/>
            <person name="Park M.-K."/>
            <person name="Kim J.-Y."/>
            <person name="Lee Y.-J."/>
            <person name="Yi H."/>
            <person name="Bahn Y.-S."/>
            <person name="Kim J.F."/>
            <person name="Lee D.-W."/>
        </authorList>
    </citation>
    <scope>NUCLEOTIDE SEQUENCE [LARGE SCALE GENOMIC DNA]</scope>
    <source>
        <strain evidence="2 3">KTB 131</strain>
    </source>
</reference>
<dbReference type="RefSeq" id="WP_085028718.1">
    <property type="nucleotide sequence ID" value="NZ_CP020772.1"/>
</dbReference>
<evidence type="ECO:0000313" key="2">
    <source>
        <dbReference type="EMBL" id="ARI76312.1"/>
    </source>
</evidence>
<dbReference type="Gene3D" id="3.40.50.300">
    <property type="entry name" value="P-loop containing nucleotide triphosphate hydrolases"/>
    <property type="match status" value="1"/>
</dbReference>
<dbReference type="PANTHER" id="PTHR40453:SF1">
    <property type="entry name" value="PROTEIN YOEF"/>
    <property type="match status" value="1"/>
</dbReference>
<organism evidence="2 3">
    <name type="scientific">Halobacillus mangrovi</name>
    <dbReference type="NCBI Taxonomy" id="402384"/>
    <lineage>
        <taxon>Bacteria</taxon>
        <taxon>Bacillati</taxon>
        <taxon>Bacillota</taxon>
        <taxon>Bacilli</taxon>
        <taxon>Bacillales</taxon>
        <taxon>Bacillaceae</taxon>
        <taxon>Halobacillus</taxon>
    </lineage>
</organism>
<proteinExistence type="inferred from homology"/>
<dbReference type="PIRSF" id="PIRSF036409">
    <property type="entry name" value="EutP_PduV"/>
    <property type="match status" value="1"/>
</dbReference>
<gene>
    <name evidence="2" type="ORF">HM131_05445</name>
</gene>
<dbReference type="Pfam" id="PF10662">
    <property type="entry name" value="PduV-EutP"/>
    <property type="match status" value="1"/>
</dbReference>
<dbReference type="GO" id="GO:0005524">
    <property type="term" value="F:ATP binding"/>
    <property type="evidence" value="ECO:0007669"/>
    <property type="project" value="UniProtKB-UniRule"/>
</dbReference>
<evidence type="ECO:0000256" key="1">
    <source>
        <dbReference type="PIRNR" id="PIRNR036409"/>
    </source>
</evidence>
<protein>
    <submittedName>
        <fullName evidence="2">Ethanolamine utilization protein EutP</fullName>
    </submittedName>
</protein>
<name>A0A1W5ZSP3_9BACI</name>
<dbReference type="STRING" id="402384.HM131_05445"/>
<keyword evidence="1" id="KW-0547">Nucleotide-binding</keyword>
<dbReference type="SUPFAM" id="SSF52540">
    <property type="entry name" value="P-loop containing nucleoside triphosphate hydrolases"/>
    <property type="match status" value="1"/>
</dbReference>
<dbReference type="KEGG" id="hmn:HM131_05445"/>
<dbReference type="Proteomes" id="UP000192527">
    <property type="component" value="Chromosome"/>
</dbReference>
<dbReference type="OrthoDB" id="6179at2"/>